<organism evidence="4 5">
    <name type="scientific">Streptomyces mesophilus</name>
    <dbReference type="NCBI Taxonomy" id="1775132"/>
    <lineage>
        <taxon>Bacteria</taxon>
        <taxon>Bacillati</taxon>
        <taxon>Actinomycetota</taxon>
        <taxon>Actinomycetes</taxon>
        <taxon>Kitasatosporales</taxon>
        <taxon>Streptomycetaceae</taxon>
        <taxon>Streptomyces</taxon>
    </lineage>
</organism>
<dbReference type="PROSITE" id="PS50937">
    <property type="entry name" value="HTH_MERR_2"/>
    <property type="match status" value="1"/>
</dbReference>
<dbReference type="InterPro" id="IPR047057">
    <property type="entry name" value="MerR_fam"/>
</dbReference>
<dbReference type="PANTHER" id="PTHR30204">
    <property type="entry name" value="REDOX-CYCLING DRUG-SENSING TRANSCRIPTIONAL ACTIVATOR SOXR"/>
    <property type="match status" value="1"/>
</dbReference>
<dbReference type="Proteomes" id="UP000481109">
    <property type="component" value="Unassembled WGS sequence"/>
</dbReference>
<evidence type="ECO:0000313" key="4">
    <source>
        <dbReference type="EMBL" id="NGO74546.1"/>
    </source>
</evidence>
<evidence type="ECO:0000256" key="2">
    <source>
        <dbReference type="SAM" id="Coils"/>
    </source>
</evidence>
<accession>A0A6G4XAH0</accession>
<protein>
    <submittedName>
        <fullName evidence="4">Heavy metal-responsive transcriptional regulator</fullName>
    </submittedName>
</protein>
<dbReference type="PANTHER" id="PTHR30204:SF92">
    <property type="entry name" value="HTH-TYPE TRANSCRIPTIONAL REGULATOR ZNTR"/>
    <property type="match status" value="1"/>
</dbReference>
<dbReference type="GO" id="GO:0003677">
    <property type="term" value="F:DNA binding"/>
    <property type="evidence" value="ECO:0007669"/>
    <property type="project" value="UniProtKB-KW"/>
</dbReference>
<dbReference type="SUPFAM" id="SSF46955">
    <property type="entry name" value="Putative DNA-binding domain"/>
    <property type="match status" value="1"/>
</dbReference>
<dbReference type="InterPro" id="IPR009061">
    <property type="entry name" value="DNA-bd_dom_put_sf"/>
</dbReference>
<evidence type="ECO:0000313" key="5">
    <source>
        <dbReference type="Proteomes" id="UP000481109"/>
    </source>
</evidence>
<dbReference type="PRINTS" id="PR00040">
    <property type="entry name" value="HTHMERR"/>
</dbReference>
<dbReference type="Pfam" id="PF13411">
    <property type="entry name" value="MerR_1"/>
    <property type="match status" value="1"/>
</dbReference>
<reference evidence="4 5" key="1">
    <citation type="submission" date="2020-02" db="EMBL/GenBank/DDBJ databases">
        <title>Whole-genome analyses of novel actinobacteria.</title>
        <authorList>
            <person name="Sahin N."/>
            <person name="Tokatli A."/>
        </authorList>
    </citation>
    <scope>NUCLEOTIDE SEQUENCE [LARGE SCALE GENOMIC DNA]</scope>
    <source>
        <strain evidence="4 5">YC504</strain>
    </source>
</reference>
<dbReference type="PROSITE" id="PS00552">
    <property type="entry name" value="HTH_MERR_1"/>
    <property type="match status" value="1"/>
</dbReference>
<keyword evidence="2" id="KW-0175">Coiled coil</keyword>
<gene>
    <name evidence="4" type="ORF">G6045_02435</name>
</gene>
<dbReference type="CDD" id="cd04770">
    <property type="entry name" value="HTH_HMRTR"/>
    <property type="match status" value="1"/>
</dbReference>
<proteinExistence type="predicted"/>
<dbReference type="InterPro" id="IPR000551">
    <property type="entry name" value="MerR-type_HTH_dom"/>
</dbReference>
<keyword evidence="5" id="KW-1185">Reference proteome</keyword>
<dbReference type="EMBL" id="JAAKZW010000004">
    <property type="protein sequence ID" value="NGO74546.1"/>
    <property type="molecule type" value="Genomic_DNA"/>
</dbReference>
<feature type="coiled-coil region" evidence="2">
    <location>
        <begin position="81"/>
        <end position="108"/>
    </location>
</feature>
<evidence type="ECO:0000256" key="1">
    <source>
        <dbReference type="ARBA" id="ARBA00023125"/>
    </source>
</evidence>
<sequence>MRIGDLAARSGLTTKTIRFYEQAGLLPEPPRTAGGYRDYSDEAAARLAFVREAQSAGLTLAEIRSLLTLLDSGQVPCAQVTRLIDEHLAEIEERLRELRQTRRTLRTLAARAATTDPAECAEAGVCTILGPMPTPAP</sequence>
<name>A0A6G4XAH0_9ACTN</name>
<dbReference type="AlphaFoldDB" id="A0A6G4XAH0"/>
<feature type="domain" description="HTH merR-type" evidence="3">
    <location>
        <begin position="1"/>
        <end position="69"/>
    </location>
</feature>
<dbReference type="Gene3D" id="1.10.1660.10">
    <property type="match status" value="1"/>
</dbReference>
<dbReference type="GO" id="GO:0003700">
    <property type="term" value="F:DNA-binding transcription factor activity"/>
    <property type="evidence" value="ECO:0007669"/>
    <property type="project" value="InterPro"/>
</dbReference>
<dbReference type="SMART" id="SM00422">
    <property type="entry name" value="HTH_MERR"/>
    <property type="match status" value="1"/>
</dbReference>
<dbReference type="RefSeq" id="WP_165330066.1">
    <property type="nucleotide sequence ID" value="NZ_JAAKZW010000004.1"/>
</dbReference>
<keyword evidence="1" id="KW-0238">DNA-binding</keyword>
<comment type="caution">
    <text evidence="4">The sequence shown here is derived from an EMBL/GenBank/DDBJ whole genome shotgun (WGS) entry which is preliminary data.</text>
</comment>
<evidence type="ECO:0000259" key="3">
    <source>
        <dbReference type="PROSITE" id="PS50937"/>
    </source>
</evidence>